<feature type="region of interest" description="Disordered" evidence="1">
    <location>
        <begin position="1"/>
        <end position="71"/>
    </location>
</feature>
<reference evidence="2" key="2">
    <citation type="journal article" date="2023" name="IMA Fungus">
        <title>Comparative genomic study of the Penicillium genus elucidates a diverse pangenome and 15 lateral gene transfer events.</title>
        <authorList>
            <person name="Petersen C."/>
            <person name="Sorensen T."/>
            <person name="Nielsen M.R."/>
            <person name="Sondergaard T.E."/>
            <person name="Sorensen J.L."/>
            <person name="Fitzpatrick D.A."/>
            <person name="Frisvad J.C."/>
            <person name="Nielsen K.L."/>
        </authorList>
    </citation>
    <scope>NUCLEOTIDE SEQUENCE</scope>
    <source>
        <strain evidence="2">IBT 35675</strain>
    </source>
</reference>
<proteinExistence type="predicted"/>
<evidence type="ECO:0000313" key="3">
    <source>
        <dbReference type="Proteomes" id="UP001148299"/>
    </source>
</evidence>
<accession>A0A9W9UIP9</accession>
<name>A0A9W9UIP9_PENBR</name>
<evidence type="ECO:0000256" key="1">
    <source>
        <dbReference type="SAM" id="MobiDB-lite"/>
    </source>
</evidence>
<feature type="compositionally biased region" description="Polar residues" evidence="1">
    <location>
        <begin position="57"/>
        <end position="71"/>
    </location>
</feature>
<evidence type="ECO:0000313" key="2">
    <source>
        <dbReference type="EMBL" id="KAJ5341839.1"/>
    </source>
</evidence>
<gene>
    <name evidence="2" type="ORF">N7541_010963</name>
</gene>
<comment type="caution">
    <text evidence="2">The sequence shown here is derived from an EMBL/GenBank/DDBJ whole genome shotgun (WGS) entry which is preliminary data.</text>
</comment>
<reference evidence="2" key="1">
    <citation type="submission" date="2022-12" db="EMBL/GenBank/DDBJ databases">
        <authorList>
            <person name="Petersen C."/>
        </authorList>
    </citation>
    <scope>NUCLEOTIDE SEQUENCE</scope>
    <source>
        <strain evidence="2">IBT 35675</strain>
    </source>
</reference>
<dbReference type="Proteomes" id="UP001148299">
    <property type="component" value="Unassembled WGS sequence"/>
</dbReference>
<organism evidence="2 3">
    <name type="scientific">Penicillium brevicompactum</name>
    <dbReference type="NCBI Taxonomy" id="5074"/>
    <lineage>
        <taxon>Eukaryota</taxon>
        <taxon>Fungi</taxon>
        <taxon>Dikarya</taxon>
        <taxon>Ascomycota</taxon>
        <taxon>Pezizomycotina</taxon>
        <taxon>Eurotiomycetes</taxon>
        <taxon>Eurotiomycetidae</taxon>
        <taxon>Eurotiales</taxon>
        <taxon>Aspergillaceae</taxon>
        <taxon>Penicillium</taxon>
    </lineage>
</organism>
<sequence length="71" mass="7884">MTTWAHPTPGQIARVNQGPNSRSPGATRDPNDKSQPYRHRNANDNQCRGTQCRENHATNQTSTSGPATRRE</sequence>
<dbReference type="EMBL" id="JAPZBR010000008">
    <property type="protein sequence ID" value="KAJ5341839.1"/>
    <property type="molecule type" value="Genomic_DNA"/>
</dbReference>
<protein>
    <submittedName>
        <fullName evidence="2">Uncharacterized protein</fullName>
    </submittedName>
</protein>
<dbReference type="AlphaFoldDB" id="A0A9W9UIP9"/>
<keyword evidence="3" id="KW-1185">Reference proteome</keyword>